<dbReference type="Proteomes" id="UP000654075">
    <property type="component" value="Unassembled WGS sequence"/>
</dbReference>
<organism evidence="1 2">
    <name type="scientific">Polarella glacialis</name>
    <name type="common">Dinoflagellate</name>
    <dbReference type="NCBI Taxonomy" id="89957"/>
    <lineage>
        <taxon>Eukaryota</taxon>
        <taxon>Sar</taxon>
        <taxon>Alveolata</taxon>
        <taxon>Dinophyceae</taxon>
        <taxon>Suessiales</taxon>
        <taxon>Suessiaceae</taxon>
        <taxon>Polarella</taxon>
    </lineage>
</organism>
<dbReference type="Pfam" id="PF03283">
    <property type="entry name" value="PAE"/>
    <property type="match status" value="1"/>
</dbReference>
<dbReference type="PANTHER" id="PTHR21562">
    <property type="entry name" value="NOTUM-RELATED"/>
    <property type="match status" value="1"/>
</dbReference>
<accession>A0A813HH75</accession>
<evidence type="ECO:0000313" key="2">
    <source>
        <dbReference type="Proteomes" id="UP000654075"/>
    </source>
</evidence>
<gene>
    <name evidence="1" type="ORF">PGLA1383_LOCUS52658</name>
</gene>
<protein>
    <recommendedName>
        <fullName evidence="3">Pectin acetylesterase</fullName>
    </recommendedName>
</protein>
<evidence type="ECO:0008006" key="3">
    <source>
        <dbReference type="Google" id="ProtNLM"/>
    </source>
</evidence>
<dbReference type="GO" id="GO:0016787">
    <property type="term" value="F:hydrolase activity"/>
    <property type="evidence" value="ECO:0007669"/>
    <property type="project" value="InterPro"/>
</dbReference>
<dbReference type="InterPro" id="IPR004963">
    <property type="entry name" value="PAE/NOTUM"/>
</dbReference>
<dbReference type="OrthoDB" id="2015280at2759"/>
<keyword evidence="2" id="KW-1185">Reference proteome</keyword>
<comment type="caution">
    <text evidence="1">The sequence shown here is derived from an EMBL/GenBank/DDBJ whole genome shotgun (WGS) entry which is preliminary data.</text>
</comment>
<dbReference type="EMBL" id="CAJNNV010031670">
    <property type="protein sequence ID" value="CAE8637290.1"/>
    <property type="molecule type" value="Genomic_DNA"/>
</dbReference>
<proteinExistence type="predicted"/>
<name>A0A813HH75_POLGL</name>
<evidence type="ECO:0000313" key="1">
    <source>
        <dbReference type="EMBL" id="CAE8637290.1"/>
    </source>
</evidence>
<dbReference type="AlphaFoldDB" id="A0A813HH75"/>
<reference evidence="1" key="1">
    <citation type="submission" date="2021-02" db="EMBL/GenBank/DDBJ databases">
        <authorList>
            <person name="Dougan E. K."/>
            <person name="Rhodes N."/>
            <person name="Thang M."/>
            <person name="Chan C."/>
        </authorList>
    </citation>
    <scope>NUCLEOTIDE SEQUENCE</scope>
</reference>
<dbReference type="PANTHER" id="PTHR21562:SF67">
    <property type="entry name" value="PECTIN ACETYLESTERASE"/>
    <property type="match status" value="1"/>
</dbReference>
<sequence>MSDNCTTNPDFCNFNRVHLTYCDGNSFSGNADQPLVVKGLDGKDKPLYFRGRRILDAVLETLFTMGLNKAERVLLTGCSAGGLAAFLHTDYVHTQLKAFAPSLTQFKSSPISGFFLLHDNVEHKPVYPEQMKYIFNLANSTHGLNDKCIAAASDEDKWKCNFAEIVYAFTDAPIFPLNSAKDSWQTGCILAPEFTAVYPQQTTADNGNCSAVPGWQTSQERLRKFHRGPKRLQCIPEGCLERIH</sequence>